<keyword evidence="2" id="KW-0805">Transcription regulation</keyword>
<keyword evidence="5" id="KW-0539">Nucleus</keyword>
<accession>A0AAV5ML38</accession>
<evidence type="ECO:0000256" key="3">
    <source>
        <dbReference type="ARBA" id="ARBA00023125"/>
    </source>
</evidence>
<comment type="subcellular location">
    <subcellularLocation>
        <location evidence="1">Nucleus</location>
    </subcellularLocation>
</comment>
<dbReference type="AlphaFoldDB" id="A0AAV5ML38"/>
<dbReference type="Proteomes" id="UP001054252">
    <property type="component" value="Unassembled WGS sequence"/>
</dbReference>
<dbReference type="EMBL" id="BPVZ01000382">
    <property type="protein sequence ID" value="GKV50620.1"/>
    <property type="molecule type" value="Genomic_DNA"/>
</dbReference>
<organism evidence="6 7">
    <name type="scientific">Rubroshorea leprosula</name>
    <dbReference type="NCBI Taxonomy" id="152421"/>
    <lineage>
        <taxon>Eukaryota</taxon>
        <taxon>Viridiplantae</taxon>
        <taxon>Streptophyta</taxon>
        <taxon>Embryophyta</taxon>
        <taxon>Tracheophyta</taxon>
        <taxon>Spermatophyta</taxon>
        <taxon>Magnoliopsida</taxon>
        <taxon>eudicotyledons</taxon>
        <taxon>Gunneridae</taxon>
        <taxon>Pentapetalae</taxon>
        <taxon>rosids</taxon>
        <taxon>malvids</taxon>
        <taxon>Malvales</taxon>
        <taxon>Dipterocarpaceae</taxon>
        <taxon>Rubroshorea</taxon>
    </lineage>
</organism>
<sequence length="116" mass="13086">MQTRRHLLPGTLWGQTGKAHAILRGGNRETLPVTFSLGRKRDRLVLLGSGWKKVVKKLDLKEGDKVIISLDERASSTYSIFSPNLQSGHKSVIMKFDLNKPPEESDEEKMDVRSNN</sequence>
<proteinExistence type="predicted"/>
<evidence type="ECO:0000256" key="2">
    <source>
        <dbReference type="ARBA" id="ARBA00023015"/>
    </source>
</evidence>
<reference evidence="6 7" key="1">
    <citation type="journal article" date="2021" name="Commun. Biol.">
        <title>The genome of Shorea leprosula (Dipterocarpaceae) highlights the ecological relevance of drought in aseasonal tropical rainforests.</title>
        <authorList>
            <person name="Ng K.K.S."/>
            <person name="Kobayashi M.J."/>
            <person name="Fawcett J.A."/>
            <person name="Hatakeyama M."/>
            <person name="Paape T."/>
            <person name="Ng C.H."/>
            <person name="Ang C.C."/>
            <person name="Tnah L.H."/>
            <person name="Lee C.T."/>
            <person name="Nishiyama T."/>
            <person name="Sese J."/>
            <person name="O'Brien M.J."/>
            <person name="Copetti D."/>
            <person name="Mohd Noor M.I."/>
            <person name="Ong R.C."/>
            <person name="Putra M."/>
            <person name="Sireger I.Z."/>
            <person name="Indrioko S."/>
            <person name="Kosugi Y."/>
            <person name="Izuno A."/>
            <person name="Isagi Y."/>
            <person name="Lee S.L."/>
            <person name="Shimizu K.K."/>
        </authorList>
    </citation>
    <scope>NUCLEOTIDE SEQUENCE [LARGE SCALE GENOMIC DNA]</scope>
    <source>
        <strain evidence="6">214</strain>
    </source>
</reference>
<name>A0AAV5ML38_9ROSI</name>
<dbReference type="GO" id="GO:0003677">
    <property type="term" value="F:DNA binding"/>
    <property type="evidence" value="ECO:0007669"/>
    <property type="project" value="UniProtKB-KW"/>
</dbReference>
<evidence type="ECO:0000313" key="6">
    <source>
        <dbReference type="EMBL" id="GKV50620.1"/>
    </source>
</evidence>
<evidence type="ECO:0000313" key="7">
    <source>
        <dbReference type="Proteomes" id="UP001054252"/>
    </source>
</evidence>
<keyword evidence="7" id="KW-1185">Reference proteome</keyword>
<dbReference type="GO" id="GO:0005634">
    <property type="term" value="C:nucleus"/>
    <property type="evidence" value="ECO:0007669"/>
    <property type="project" value="UniProtKB-SubCell"/>
</dbReference>
<evidence type="ECO:0000256" key="5">
    <source>
        <dbReference type="ARBA" id="ARBA00023242"/>
    </source>
</evidence>
<comment type="caution">
    <text evidence="6">The sequence shown here is derived from an EMBL/GenBank/DDBJ whole genome shotgun (WGS) entry which is preliminary data.</text>
</comment>
<keyword evidence="3" id="KW-0238">DNA-binding</keyword>
<evidence type="ECO:0008006" key="8">
    <source>
        <dbReference type="Google" id="ProtNLM"/>
    </source>
</evidence>
<dbReference type="Gene3D" id="2.40.330.10">
    <property type="entry name" value="DNA-binding pseudobarrel domain"/>
    <property type="match status" value="1"/>
</dbReference>
<evidence type="ECO:0000256" key="1">
    <source>
        <dbReference type="ARBA" id="ARBA00004123"/>
    </source>
</evidence>
<gene>
    <name evidence="6" type="ORF">SLEP1_g57320</name>
</gene>
<protein>
    <recommendedName>
        <fullName evidence="8">TF-B3 domain-containing protein</fullName>
    </recommendedName>
</protein>
<dbReference type="SUPFAM" id="SSF101936">
    <property type="entry name" value="DNA-binding pseudobarrel domain"/>
    <property type="match status" value="1"/>
</dbReference>
<dbReference type="InterPro" id="IPR015300">
    <property type="entry name" value="DNA-bd_pseudobarrel_sf"/>
</dbReference>
<evidence type="ECO:0000256" key="4">
    <source>
        <dbReference type="ARBA" id="ARBA00023163"/>
    </source>
</evidence>
<keyword evidence="4" id="KW-0804">Transcription</keyword>